<organism evidence="6 7">
    <name type="scientific">Paracoccus pacificus</name>
    <dbReference type="NCBI Taxonomy" id="1463598"/>
    <lineage>
        <taxon>Bacteria</taxon>
        <taxon>Pseudomonadati</taxon>
        <taxon>Pseudomonadota</taxon>
        <taxon>Alphaproteobacteria</taxon>
        <taxon>Rhodobacterales</taxon>
        <taxon>Paracoccaceae</taxon>
        <taxon>Paracoccus</taxon>
    </lineage>
</organism>
<comment type="caution">
    <text evidence="6">The sequence shown here is derived from an EMBL/GenBank/DDBJ whole genome shotgun (WGS) entry which is preliminary data.</text>
</comment>
<dbReference type="SUPFAM" id="SSF55811">
    <property type="entry name" value="Nudix"/>
    <property type="match status" value="1"/>
</dbReference>
<dbReference type="InterPro" id="IPR015797">
    <property type="entry name" value="NUDIX_hydrolase-like_dom_sf"/>
</dbReference>
<accession>A0ABW4RA80</accession>
<dbReference type="EMBL" id="JBHUEN010000043">
    <property type="protein sequence ID" value="MFD1882559.1"/>
    <property type="molecule type" value="Genomic_DNA"/>
</dbReference>
<evidence type="ECO:0000313" key="7">
    <source>
        <dbReference type="Proteomes" id="UP001597213"/>
    </source>
</evidence>
<dbReference type="InterPro" id="IPR000086">
    <property type="entry name" value="NUDIX_hydrolase_dom"/>
</dbReference>
<dbReference type="GO" id="GO:0016787">
    <property type="term" value="F:hydrolase activity"/>
    <property type="evidence" value="ECO:0007669"/>
    <property type="project" value="UniProtKB-KW"/>
</dbReference>
<evidence type="ECO:0000313" key="6">
    <source>
        <dbReference type="EMBL" id="MFD1882559.1"/>
    </source>
</evidence>
<keyword evidence="7" id="KW-1185">Reference proteome</keyword>
<reference evidence="7" key="1">
    <citation type="journal article" date="2019" name="Int. J. Syst. Evol. Microbiol.">
        <title>The Global Catalogue of Microorganisms (GCM) 10K type strain sequencing project: providing services to taxonomists for standard genome sequencing and annotation.</title>
        <authorList>
            <consortium name="The Broad Institute Genomics Platform"/>
            <consortium name="The Broad Institute Genome Sequencing Center for Infectious Disease"/>
            <person name="Wu L."/>
            <person name="Ma J."/>
        </authorList>
    </citation>
    <scope>NUCLEOTIDE SEQUENCE [LARGE SCALE GENOMIC DNA]</scope>
    <source>
        <strain evidence="7">CCUG 56029</strain>
    </source>
</reference>
<dbReference type="CDD" id="cd04666">
    <property type="entry name" value="NUDIX_DIPP2_like_Nudt4"/>
    <property type="match status" value="1"/>
</dbReference>
<evidence type="ECO:0000259" key="5">
    <source>
        <dbReference type="PROSITE" id="PS51462"/>
    </source>
</evidence>
<dbReference type="RefSeq" id="WP_379143265.1">
    <property type="nucleotide sequence ID" value="NZ_JBHUEN010000043.1"/>
</dbReference>
<dbReference type="Pfam" id="PF00293">
    <property type="entry name" value="NUDIX"/>
    <property type="match status" value="1"/>
</dbReference>
<evidence type="ECO:0000256" key="2">
    <source>
        <dbReference type="ARBA" id="ARBA00022723"/>
    </source>
</evidence>
<name>A0ABW4RA80_9RHOB</name>
<dbReference type="PANTHER" id="PTHR12629:SF0">
    <property type="entry name" value="DIPHOSPHOINOSITOL-POLYPHOSPHATE DIPHOSPHATASE"/>
    <property type="match status" value="1"/>
</dbReference>
<dbReference type="Proteomes" id="UP001597213">
    <property type="component" value="Unassembled WGS sequence"/>
</dbReference>
<keyword evidence="2" id="KW-0479">Metal-binding</keyword>
<protein>
    <submittedName>
        <fullName evidence="6">NUDIX hydrolase</fullName>
    </submittedName>
</protein>
<evidence type="ECO:0000256" key="3">
    <source>
        <dbReference type="ARBA" id="ARBA00022801"/>
    </source>
</evidence>
<keyword evidence="4" id="KW-0460">Magnesium</keyword>
<dbReference type="Gene3D" id="3.90.79.10">
    <property type="entry name" value="Nucleoside Triphosphate Pyrophosphohydrolase"/>
    <property type="match status" value="1"/>
</dbReference>
<evidence type="ECO:0000256" key="4">
    <source>
        <dbReference type="ARBA" id="ARBA00022842"/>
    </source>
</evidence>
<comment type="cofactor">
    <cofactor evidence="1">
        <name>Mg(2+)</name>
        <dbReference type="ChEBI" id="CHEBI:18420"/>
    </cofactor>
</comment>
<dbReference type="PROSITE" id="PS51462">
    <property type="entry name" value="NUDIX"/>
    <property type="match status" value="1"/>
</dbReference>
<sequence length="153" mass="17125">MFVGLRRNLAMLFGRRPPRMQVGALCVRGTRGERQVLMITSRGTGRWIIPKGWPMKGRGLAEAAAQEAWEEAGVRGDVAATEIGRYHYGKAQDAGFSVPCEVRVFLLTVDDLATDFPETSERRRKWFAPDEAAKLVAEPELAALLQQLNRDRI</sequence>
<keyword evidence="3 6" id="KW-0378">Hydrolase</keyword>
<feature type="domain" description="Nudix hydrolase" evidence="5">
    <location>
        <begin position="17"/>
        <end position="149"/>
    </location>
</feature>
<dbReference type="PANTHER" id="PTHR12629">
    <property type="entry name" value="DIPHOSPHOINOSITOL POLYPHOSPHATE PHOSPHOHYDROLASE"/>
    <property type="match status" value="1"/>
</dbReference>
<gene>
    <name evidence="6" type="ORF">ACFSCT_12625</name>
</gene>
<proteinExistence type="predicted"/>
<evidence type="ECO:0000256" key="1">
    <source>
        <dbReference type="ARBA" id="ARBA00001946"/>
    </source>
</evidence>
<dbReference type="InterPro" id="IPR047198">
    <property type="entry name" value="DDP-like_NUDIX"/>
</dbReference>